<keyword evidence="10" id="KW-1185">Reference proteome</keyword>
<dbReference type="EMBL" id="CP007268">
    <property type="protein sequence ID" value="AHK80208.1"/>
    <property type="molecule type" value="Genomic_DNA"/>
</dbReference>
<reference evidence="9 10" key="1">
    <citation type="journal article" date="2014" name="J Genomics">
        <title>Draft Genome Sequence of the Extremely Halophilic Phototrophic Purple Sulfur Bacterium Halorhodospira halochloris.</title>
        <authorList>
            <person name="Singh K.S."/>
            <person name="Kirksey J."/>
            <person name="Hoff W.D."/>
            <person name="Deole R."/>
        </authorList>
    </citation>
    <scope>NUCLEOTIDE SEQUENCE [LARGE SCALE GENOMIC DNA]</scope>
    <source>
        <strain evidence="9 10">A</strain>
    </source>
</reference>
<dbReference type="GO" id="GO:0003729">
    <property type="term" value="F:mRNA binding"/>
    <property type="evidence" value="ECO:0007669"/>
    <property type="project" value="InterPro"/>
</dbReference>
<proteinExistence type="inferred from homology"/>
<dbReference type="PANTHER" id="PTHR34873">
    <property type="entry name" value="SSR1766 PROTEIN"/>
    <property type="match status" value="1"/>
</dbReference>
<evidence type="ECO:0000256" key="4">
    <source>
        <dbReference type="ARBA" id="ARBA00022759"/>
    </source>
</evidence>
<sequence>MQSRDLIKALEADGWYLDRIKGSHHIFKHPTRSGSIPVPHPKKDLPIGTVNSIRKQAGLK</sequence>
<dbReference type="AlphaFoldDB" id="W8KM30"/>
<keyword evidence="3" id="KW-0540">Nuclease</keyword>
<feature type="region of interest" description="Disordered" evidence="8">
    <location>
        <begin position="28"/>
        <end position="47"/>
    </location>
</feature>
<evidence type="ECO:0000256" key="8">
    <source>
        <dbReference type="SAM" id="MobiDB-lite"/>
    </source>
</evidence>
<evidence type="ECO:0000256" key="3">
    <source>
        <dbReference type="ARBA" id="ARBA00022722"/>
    </source>
</evidence>
<dbReference type="Pfam" id="PF07927">
    <property type="entry name" value="HicA_toxin"/>
    <property type="match status" value="1"/>
</dbReference>
<keyword evidence="5" id="KW-0378">Hydrolase</keyword>
<keyword evidence="6" id="KW-0694">RNA-binding</keyword>
<evidence type="ECO:0000313" key="10">
    <source>
        <dbReference type="Proteomes" id="UP000019442"/>
    </source>
</evidence>
<dbReference type="InterPro" id="IPR038570">
    <property type="entry name" value="HicA_sf"/>
</dbReference>
<dbReference type="Proteomes" id="UP000019442">
    <property type="component" value="Chromosome"/>
</dbReference>
<gene>
    <name evidence="9" type="ORF">M911_14795</name>
</gene>
<dbReference type="Gene3D" id="3.30.920.30">
    <property type="entry name" value="Hypothetical protein"/>
    <property type="match status" value="1"/>
</dbReference>
<evidence type="ECO:0000313" key="9">
    <source>
        <dbReference type="EMBL" id="AHK80208.1"/>
    </source>
</evidence>
<evidence type="ECO:0008006" key="11">
    <source>
        <dbReference type="Google" id="ProtNLM"/>
    </source>
</evidence>
<dbReference type="KEGG" id="hhc:M911_14795"/>
<keyword evidence="4" id="KW-0255">Endonuclease</keyword>
<protein>
    <recommendedName>
        <fullName evidence="11">Periplasmic or secreted lipoprotein</fullName>
    </recommendedName>
</protein>
<reference evidence="10" key="2">
    <citation type="submission" date="2014-02" db="EMBL/GenBank/DDBJ databases">
        <title>Draft Genome Sequence of extremely halophilic bacteria Halorhodospira halochloris.</title>
        <authorList>
            <person name="Singh K.S."/>
        </authorList>
    </citation>
    <scope>NUCLEOTIDE SEQUENCE [LARGE SCALE GENOMIC DNA]</scope>
    <source>
        <strain evidence="10">A</strain>
    </source>
</reference>
<keyword evidence="2" id="KW-1277">Toxin-antitoxin system</keyword>
<accession>W8KM30</accession>
<dbReference type="HOGENOM" id="CLU_164851_4_2_6"/>
<name>W8KM30_9GAMM</name>
<evidence type="ECO:0000256" key="5">
    <source>
        <dbReference type="ARBA" id="ARBA00022801"/>
    </source>
</evidence>
<dbReference type="GO" id="GO:0016787">
    <property type="term" value="F:hydrolase activity"/>
    <property type="evidence" value="ECO:0007669"/>
    <property type="project" value="UniProtKB-KW"/>
</dbReference>
<evidence type="ECO:0000256" key="7">
    <source>
        <dbReference type="ARBA" id="ARBA00023016"/>
    </source>
</evidence>
<keyword evidence="7" id="KW-0346">Stress response</keyword>
<dbReference type="GO" id="GO:0004519">
    <property type="term" value="F:endonuclease activity"/>
    <property type="evidence" value="ECO:0007669"/>
    <property type="project" value="UniProtKB-KW"/>
</dbReference>
<dbReference type="RefSeq" id="WP_025282744.1">
    <property type="nucleotide sequence ID" value="NZ_CP007268.1"/>
</dbReference>
<evidence type="ECO:0000256" key="2">
    <source>
        <dbReference type="ARBA" id="ARBA00022649"/>
    </source>
</evidence>
<dbReference type="PATRIC" id="fig|1354791.3.peg.303"/>
<dbReference type="PANTHER" id="PTHR34873:SF3">
    <property type="entry name" value="ADDICTION MODULE TOXIN, HICA FAMILY"/>
    <property type="match status" value="1"/>
</dbReference>
<dbReference type="OrthoDB" id="9811409at2"/>
<evidence type="ECO:0000256" key="1">
    <source>
        <dbReference type="ARBA" id="ARBA00006620"/>
    </source>
</evidence>
<dbReference type="InterPro" id="IPR012933">
    <property type="entry name" value="HicA_mRNA_interferase"/>
</dbReference>
<organism evidence="9 10">
    <name type="scientific">Ectothiorhodospira haloalkaliphila</name>
    <dbReference type="NCBI Taxonomy" id="421628"/>
    <lineage>
        <taxon>Bacteria</taxon>
        <taxon>Pseudomonadati</taxon>
        <taxon>Pseudomonadota</taxon>
        <taxon>Gammaproteobacteria</taxon>
        <taxon>Chromatiales</taxon>
        <taxon>Ectothiorhodospiraceae</taxon>
        <taxon>Ectothiorhodospira</taxon>
    </lineage>
</organism>
<dbReference type="SUPFAM" id="SSF54786">
    <property type="entry name" value="YcfA/nrd intein domain"/>
    <property type="match status" value="1"/>
</dbReference>
<evidence type="ECO:0000256" key="6">
    <source>
        <dbReference type="ARBA" id="ARBA00022884"/>
    </source>
</evidence>
<comment type="similarity">
    <text evidence="1">Belongs to the HicA mRNA interferase family.</text>
</comment>